<evidence type="ECO:0000313" key="4">
    <source>
        <dbReference type="Proteomes" id="UP000597656"/>
    </source>
</evidence>
<organism evidence="3 4">
    <name type="scientific">Lentzea pudingi</name>
    <dbReference type="NCBI Taxonomy" id="1789439"/>
    <lineage>
        <taxon>Bacteria</taxon>
        <taxon>Bacillati</taxon>
        <taxon>Actinomycetota</taxon>
        <taxon>Actinomycetes</taxon>
        <taxon>Pseudonocardiales</taxon>
        <taxon>Pseudonocardiaceae</taxon>
        <taxon>Lentzea</taxon>
    </lineage>
</organism>
<gene>
    <name evidence="3" type="ORF">GCM10011609_79830</name>
</gene>
<accession>A0ABQ2IQX8</accession>
<dbReference type="Pfam" id="PF12697">
    <property type="entry name" value="Abhydrolase_6"/>
    <property type="match status" value="1"/>
</dbReference>
<name>A0ABQ2IQX8_9PSEU</name>
<evidence type="ECO:0000256" key="1">
    <source>
        <dbReference type="ARBA" id="ARBA00022801"/>
    </source>
</evidence>
<dbReference type="SUPFAM" id="SSF53474">
    <property type="entry name" value="alpha/beta-Hydrolases"/>
    <property type="match status" value="1"/>
</dbReference>
<evidence type="ECO:0000259" key="2">
    <source>
        <dbReference type="Pfam" id="PF12697"/>
    </source>
</evidence>
<dbReference type="Gene3D" id="3.40.50.1820">
    <property type="entry name" value="alpha/beta hydrolase"/>
    <property type="match status" value="1"/>
</dbReference>
<keyword evidence="1" id="KW-0378">Hydrolase</keyword>
<dbReference type="RefSeq" id="WP_189160073.1">
    <property type="nucleotide sequence ID" value="NZ_BMNC01000021.1"/>
</dbReference>
<dbReference type="PANTHER" id="PTHR43798:SF31">
    <property type="entry name" value="AB HYDROLASE SUPERFAMILY PROTEIN YCLE"/>
    <property type="match status" value="1"/>
</dbReference>
<dbReference type="InterPro" id="IPR029058">
    <property type="entry name" value="AB_hydrolase_fold"/>
</dbReference>
<dbReference type="InterPro" id="IPR050266">
    <property type="entry name" value="AB_hydrolase_sf"/>
</dbReference>
<reference evidence="4" key="1">
    <citation type="journal article" date="2019" name="Int. J. Syst. Evol. Microbiol.">
        <title>The Global Catalogue of Microorganisms (GCM) 10K type strain sequencing project: providing services to taxonomists for standard genome sequencing and annotation.</title>
        <authorList>
            <consortium name="The Broad Institute Genomics Platform"/>
            <consortium name="The Broad Institute Genome Sequencing Center for Infectious Disease"/>
            <person name="Wu L."/>
            <person name="Ma J."/>
        </authorList>
    </citation>
    <scope>NUCLEOTIDE SEQUENCE [LARGE SCALE GENOMIC DNA]</scope>
    <source>
        <strain evidence="4">CGMCC 4.7319</strain>
    </source>
</reference>
<dbReference type="EMBL" id="BMNC01000021">
    <property type="protein sequence ID" value="GGN25485.1"/>
    <property type="molecule type" value="Genomic_DNA"/>
</dbReference>
<keyword evidence="4" id="KW-1185">Reference proteome</keyword>
<dbReference type="InterPro" id="IPR000073">
    <property type="entry name" value="AB_hydrolase_1"/>
</dbReference>
<dbReference type="Proteomes" id="UP000597656">
    <property type="component" value="Unassembled WGS sequence"/>
</dbReference>
<protein>
    <recommendedName>
        <fullName evidence="2">AB hydrolase-1 domain-containing protein</fullName>
    </recommendedName>
</protein>
<sequence>MTAMIPSSAGRVHVATSGRVDRPVVVLSSGLGGAWFDWDRTVRLLEPHARVIVFDRPGLGMSGPARRGPSLAREVAVLDAVLRGVPRAILVGHSMASMHVEAYARLRPHRVDGVILLDPDAEAPGAGAPFDVSAVIAQGVRAIGSRWLGARITQRYGHAFRNLLTAVSTLGMTDPAPSDLVELVYRRPGVGRAVLWELASYPGQVATLERLRKRRPLPRVPWLVLTAGRKVWPEHRSLAALVPWGRNVPVPGSRHMIQMDRPDAVVMAVRESLKGVPDERFEGPGV</sequence>
<proteinExistence type="predicted"/>
<evidence type="ECO:0000313" key="3">
    <source>
        <dbReference type="EMBL" id="GGN25485.1"/>
    </source>
</evidence>
<dbReference type="PANTHER" id="PTHR43798">
    <property type="entry name" value="MONOACYLGLYCEROL LIPASE"/>
    <property type="match status" value="1"/>
</dbReference>
<comment type="caution">
    <text evidence="3">The sequence shown here is derived from an EMBL/GenBank/DDBJ whole genome shotgun (WGS) entry which is preliminary data.</text>
</comment>
<feature type="domain" description="AB hydrolase-1" evidence="2">
    <location>
        <begin position="25"/>
        <end position="266"/>
    </location>
</feature>